<dbReference type="WBParaSite" id="nRc.2.0.1.t07630-RA">
    <property type="protein sequence ID" value="nRc.2.0.1.t07630-RA"/>
    <property type="gene ID" value="nRc.2.0.1.g07630"/>
</dbReference>
<accession>A0A915I1Q2</accession>
<evidence type="ECO:0000313" key="2">
    <source>
        <dbReference type="WBParaSite" id="nRc.2.0.1.t07630-RA"/>
    </source>
</evidence>
<dbReference type="AlphaFoldDB" id="A0A915I1Q2"/>
<sequence length="118" mass="13139">MYCHTTGKSKKAYGLRKVFLVFRLLATLDIISATKFLPDWESVVEASRLSFNSPDIRLSTGLGVVVATASGMSSCPRPVVVMDPEKLTIISTFRSVILASKSNRRENFWQKKVNGENK</sequence>
<proteinExistence type="predicted"/>
<dbReference type="Proteomes" id="UP000887565">
    <property type="component" value="Unplaced"/>
</dbReference>
<name>A0A915I1Q2_ROMCU</name>
<reference evidence="2" key="1">
    <citation type="submission" date="2022-11" db="UniProtKB">
        <authorList>
            <consortium name="WormBaseParasite"/>
        </authorList>
    </citation>
    <scope>IDENTIFICATION</scope>
</reference>
<evidence type="ECO:0000313" key="1">
    <source>
        <dbReference type="Proteomes" id="UP000887565"/>
    </source>
</evidence>
<keyword evidence="1" id="KW-1185">Reference proteome</keyword>
<organism evidence="1 2">
    <name type="scientific">Romanomermis culicivorax</name>
    <name type="common">Nematode worm</name>
    <dbReference type="NCBI Taxonomy" id="13658"/>
    <lineage>
        <taxon>Eukaryota</taxon>
        <taxon>Metazoa</taxon>
        <taxon>Ecdysozoa</taxon>
        <taxon>Nematoda</taxon>
        <taxon>Enoplea</taxon>
        <taxon>Dorylaimia</taxon>
        <taxon>Mermithida</taxon>
        <taxon>Mermithoidea</taxon>
        <taxon>Mermithidae</taxon>
        <taxon>Romanomermis</taxon>
    </lineage>
</organism>
<protein>
    <submittedName>
        <fullName evidence="2">Uncharacterized protein</fullName>
    </submittedName>
</protein>